<gene>
    <name evidence="1" type="ORF">LTR24_004282</name>
</gene>
<proteinExistence type="predicted"/>
<comment type="caution">
    <text evidence="1">The sequence shown here is derived from an EMBL/GenBank/DDBJ whole genome shotgun (WGS) entry which is preliminary data.</text>
</comment>
<name>A0ABR0KCE5_9EURO</name>
<keyword evidence="2" id="KW-1185">Reference proteome</keyword>
<evidence type="ECO:0000313" key="2">
    <source>
        <dbReference type="Proteomes" id="UP001345013"/>
    </source>
</evidence>
<evidence type="ECO:0000313" key="1">
    <source>
        <dbReference type="EMBL" id="KAK5093429.1"/>
    </source>
</evidence>
<dbReference type="Proteomes" id="UP001345013">
    <property type="component" value="Unassembled WGS sequence"/>
</dbReference>
<reference evidence="1 2" key="1">
    <citation type="submission" date="2023-08" db="EMBL/GenBank/DDBJ databases">
        <title>Black Yeasts Isolated from many extreme environments.</title>
        <authorList>
            <person name="Coleine C."/>
            <person name="Stajich J.E."/>
            <person name="Selbmann L."/>
        </authorList>
    </citation>
    <scope>NUCLEOTIDE SEQUENCE [LARGE SCALE GENOMIC DNA]</scope>
    <source>
        <strain evidence="1 2">CCFEE 5885</strain>
    </source>
</reference>
<organism evidence="1 2">
    <name type="scientific">Lithohypha guttulata</name>
    <dbReference type="NCBI Taxonomy" id="1690604"/>
    <lineage>
        <taxon>Eukaryota</taxon>
        <taxon>Fungi</taxon>
        <taxon>Dikarya</taxon>
        <taxon>Ascomycota</taxon>
        <taxon>Pezizomycotina</taxon>
        <taxon>Eurotiomycetes</taxon>
        <taxon>Chaetothyriomycetidae</taxon>
        <taxon>Chaetothyriales</taxon>
        <taxon>Trichomeriaceae</taxon>
        <taxon>Lithohypha</taxon>
    </lineage>
</organism>
<protein>
    <submittedName>
        <fullName evidence="1">Uncharacterized protein</fullName>
    </submittedName>
</protein>
<accession>A0ABR0KCE5</accession>
<sequence length="121" mass="13265">MASEPRNILGMGLKIASQNIDPAGTMISNEISKATAANYHLDVFEVDLSLPHDEIISGLTQHLKSKAYAAISIGFGVRGNKDLTPLFEILVNTCIEYQPKAKLGFALWPTQMVEACERVLY</sequence>
<dbReference type="EMBL" id="JAVRRG010000043">
    <property type="protein sequence ID" value="KAK5093429.1"/>
    <property type="molecule type" value="Genomic_DNA"/>
</dbReference>